<feature type="region of interest" description="Disordered" evidence="6">
    <location>
        <begin position="1"/>
        <end position="23"/>
    </location>
</feature>
<keyword evidence="7" id="KW-0812">Transmembrane</keyword>
<comment type="cofactor">
    <cofactor evidence="1">
        <name>L-ascorbate</name>
        <dbReference type="ChEBI" id="CHEBI:38290"/>
    </cofactor>
</comment>
<evidence type="ECO:0000256" key="6">
    <source>
        <dbReference type="SAM" id="MobiDB-lite"/>
    </source>
</evidence>
<keyword evidence="4" id="KW-0560">Oxidoreductase</keyword>
<feature type="compositionally biased region" description="Basic residues" evidence="6">
    <location>
        <begin position="1"/>
        <end position="14"/>
    </location>
</feature>
<keyword evidence="7" id="KW-1133">Transmembrane helix</keyword>
<evidence type="ECO:0000256" key="1">
    <source>
        <dbReference type="ARBA" id="ARBA00001961"/>
    </source>
</evidence>
<keyword evidence="5" id="KW-0408">Iron</keyword>
<dbReference type="PANTHER" id="PTHR10869">
    <property type="entry name" value="PROLYL 4-HYDROXYLASE ALPHA SUBUNIT"/>
    <property type="match status" value="1"/>
</dbReference>
<dbReference type="InterPro" id="IPR006620">
    <property type="entry name" value="Pro_4_hyd_alph"/>
</dbReference>
<sequence length="429" mass="47983">MGKQSKKHSNRPSSKRQATQPINNQSSSFTPVIVILVVCVAVSVGFFWRTSDSPTSTKPVVVEYVGPLPDVFEVDVCRIDSCKKIQIQKADGFDRTAQKMCEALGVNSPVSILNQTGASVSSLSGLYSVSEERGKERGLQETWRGVKLLVGDEKFFWPLPKSGKGRNDPHFNESFVHYMSDGHRVVVKPLFDSPRVYEISNFLTDEECDHLITRAKQFKKANKFVESSVGGDDATKTKSDVRTSTQAWIGPAQHNDDAIFARLRQRASEFLGIGLELAEDTQVVHYSEKQQYLGHHDYTPASSIPSNKYFAAGGNRLATLLYYLNDVPEGGDTRFPYAQEVPPYPKEESWKLYQSGSCSSGGMGVQPERGKAILFYSLLEEGHMEGAVDPTSLHAACPAGKQEKWLANQWFRNKRVFINGKWHLYDNIW</sequence>
<dbReference type="InterPro" id="IPR044862">
    <property type="entry name" value="Pro_4_hyd_alph_FE2OG_OXY"/>
</dbReference>
<dbReference type="InterPro" id="IPR005123">
    <property type="entry name" value="Oxoglu/Fe-dep_dioxygenase_dom"/>
</dbReference>
<evidence type="ECO:0000313" key="9">
    <source>
        <dbReference type="EMBL" id="CAE2303450.1"/>
    </source>
</evidence>
<organism evidence="9">
    <name type="scientific">Paramoeba aestuarina</name>
    <dbReference type="NCBI Taxonomy" id="180227"/>
    <lineage>
        <taxon>Eukaryota</taxon>
        <taxon>Amoebozoa</taxon>
        <taxon>Discosea</taxon>
        <taxon>Flabellinia</taxon>
        <taxon>Dactylopodida</taxon>
        <taxon>Paramoebidae</taxon>
        <taxon>Paramoeba</taxon>
    </lineage>
</organism>
<reference evidence="9" key="1">
    <citation type="submission" date="2021-01" db="EMBL/GenBank/DDBJ databases">
        <authorList>
            <person name="Corre E."/>
            <person name="Pelletier E."/>
            <person name="Niang G."/>
            <person name="Scheremetjew M."/>
            <person name="Finn R."/>
            <person name="Kale V."/>
            <person name="Holt S."/>
            <person name="Cochrane G."/>
            <person name="Meng A."/>
            <person name="Brown T."/>
            <person name="Cohen L."/>
        </authorList>
    </citation>
    <scope>NUCLEOTIDE SEQUENCE</scope>
    <source>
        <strain evidence="9">SoJaBio B1-5/56/2</strain>
    </source>
</reference>
<dbReference type="GO" id="GO:0005506">
    <property type="term" value="F:iron ion binding"/>
    <property type="evidence" value="ECO:0007669"/>
    <property type="project" value="InterPro"/>
</dbReference>
<dbReference type="EMBL" id="HBKR01015744">
    <property type="protein sequence ID" value="CAE2303450.1"/>
    <property type="molecule type" value="Transcribed_RNA"/>
</dbReference>
<dbReference type="InterPro" id="IPR045054">
    <property type="entry name" value="P4HA-like"/>
</dbReference>
<evidence type="ECO:0000256" key="4">
    <source>
        <dbReference type="ARBA" id="ARBA00023002"/>
    </source>
</evidence>
<dbReference type="SMART" id="SM00702">
    <property type="entry name" value="P4Hc"/>
    <property type="match status" value="1"/>
</dbReference>
<dbReference type="Gene3D" id="2.60.120.620">
    <property type="entry name" value="q2cbj1_9rhob like domain"/>
    <property type="match status" value="1"/>
</dbReference>
<dbReference type="AlphaFoldDB" id="A0A7S4KRU2"/>
<dbReference type="Pfam" id="PF13640">
    <property type="entry name" value="2OG-FeII_Oxy_3"/>
    <property type="match status" value="1"/>
</dbReference>
<accession>A0A7S4KRU2</accession>
<dbReference type="PROSITE" id="PS51471">
    <property type="entry name" value="FE2OG_OXY"/>
    <property type="match status" value="1"/>
</dbReference>
<evidence type="ECO:0000256" key="3">
    <source>
        <dbReference type="ARBA" id="ARBA00022964"/>
    </source>
</evidence>
<name>A0A7S4KRU2_9EUKA</name>
<proteinExistence type="predicted"/>
<gene>
    <name evidence="9" type="ORF">NAES01612_LOCUS10422</name>
</gene>
<keyword evidence="7" id="KW-0472">Membrane</keyword>
<keyword evidence="2" id="KW-0479">Metal-binding</keyword>
<evidence type="ECO:0000256" key="5">
    <source>
        <dbReference type="ARBA" id="ARBA00023004"/>
    </source>
</evidence>
<evidence type="ECO:0000256" key="7">
    <source>
        <dbReference type="SAM" id="Phobius"/>
    </source>
</evidence>
<keyword evidence="3" id="KW-0223">Dioxygenase</keyword>
<protein>
    <recommendedName>
        <fullName evidence="8">Fe2OG dioxygenase domain-containing protein</fullName>
    </recommendedName>
</protein>
<feature type="domain" description="Fe2OG dioxygenase" evidence="8">
    <location>
        <begin position="277"/>
        <end position="424"/>
    </location>
</feature>
<dbReference type="GO" id="GO:0031418">
    <property type="term" value="F:L-ascorbic acid binding"/>
    <property type="evidence" value="ECO:0007669"/>
    <property type="project" value="InterPro"/>
</dbReference>
<evidence type="ECO:0000256" key="2">
    <source>
        <dbReference type="ARBA" id="ARBA00022723"/>
    </source>
</evidence>
<feature type="transmembrane region" description="Helical" evidence="7">
    <location>
        <begin position="29"/>
        <end position="48"/>
    </location>
</feature>
<evidence type="ECO:0000259" key="8">
    <source>
        <dbReference type="PROSITE" id="PS51471"/>
    </source>
</evidence>
<dbReference type="PANTHER" id="PTHR10869:SF246">
    <property type="entry name" value="TRANSMEMBRANE PROLYL 4-HYDROXYLASE"/>
    <property type="match status" value="1"/>
</dbReference>
<dbReference type="GO" id="GO:0004656">
    <property type="term" value="F:procollagen-proline 4-dioxygenase activity"/>
    <property type="evidence" value="ECO:0007669"/>
    <property type="project" value="TreeGrafter"/>
</dbReference>
<dbReference type="GO" id="GO:0005783">
    <property type="term" value="C:endoplasmic reticulum"/>
    <property type="evidence" value="ECO:0007669"/>
    <property type="project" value="TreeGrafter"/>
</dbReference>